<feature type="domain" description="PLD phosphodiesterase" evidence="2">
    <location>
        <begin position="178"/>
        <end position="205"/>
    </location>
</feature>
<name>A0A4Z0M581_9GAMM</name>
<dbReference type="Gene3D" id="3.30.870.10">
    <property type="entry name" value="Endonuclease Chain A"/>
    <property type="match status" value="2"/>
</dbReference>
<evidence type="ECO:0000313" key="4">
    <source>
        <dbReference type="Proteomes" id="UP000298050"/>
    </source>
</evidence>
<dbReference type="PANTHER" id="PTHR21248:SF12">
    <property type="entry name" value="CARDIOLIPIN SYNTHASE C"/>
    <property type="match status" value="1"/>
</dbReference>
<dbReference type="AlphaFoldDB" id="A0A4Z0M581"/>
<sequence>MFSRMQVIRFARRSPRNRRAARVWPLLLLVCLAGCASAPQPLELPAEYALPTSSSVFWRHVDSANRDDWFHLLNTPGEALAWRLRMIDSAHDSIDMETFLWKLDAGGMRVLAHLLAAADRGVRVRILLDDAFTQDNELALEEIDQHPNVAVRIYNPYNYRVRSVAGRAVFNLADFQRVNHRLHNKSLSVDGWAVSVGGRNLASEYFGLSEAYNFRDMEVLTLGASVLAVERHFDKFWNSGWAVPVARLASAPLAADGLEQLRNAIRDALGETVVHSDAELEAAWKALAGQAVHGSALFVSDDPAREDPAADSDEPGQLARYLMSEIGGSREEVTLVTAYLVPTPELLETLRELLQRGVRVRILTNSLSSNNHLSAHAAYQHYVRGLLEAGVELYELRADAQDRNLYMQDPVEGKVLGLHAKFMLLDDDRVFIGSSNLDPRSLKLNTELGLMIDSAALNGKLRDAIAVDFLPRNSWSVQLREDGLAWVAGETVLREPPSATLFQRLEDWFIGLLPIDEQM</sequence>
<feature type="domain" description="PLD phosphodiesterase" evidence="2">
    <location>
        <begin position="418"/>
        <end position="441"/>
    </location>
</feature>
<dbReference type="InterPro" id="IPR001736">
    <property type="entry name" value="PLipase_D/transphosphatidylase"/>
</dbReference>
<proteinExistence type="predicted"/>
<dbReference type="CDD" id="cd09113">
    <property type="entry name" value="PLDc_ymdC_like_2"/>
    <property type="match status" value="1"/>
</dbReference>
<evidence type="ECO:0000313" key="3">
    <source>
        <dbReference type="EMBL" id="TGD74812.1"/>
    </source>
</evidence>
<dbReference type="CDD" id="cd09111">
    <property type="entry name" value="PLDc_ymdC_like_1"/>
    <property type="match status" value="1"/>
</dbReference>
<dbReference type="GO" id="GO:0030572">
    <property type="term" value="F:phosphatidyltransferase activity"/>
    <property type="evidence" value="ECO:0007669"/>
    <property type="project" value="UniProtKB-ARBA"/>
</dbReference>
<feature type="signal peptide" evidence="1">
    <location>
        <begin position="1"/>
        <end position="38"/>
    </location>
</feature>
<feature type="chain" id="PRO_5021323799" evidence="1">
    <location>
        <begin position="39"/>
        <end position="519"/>
    </location>
</feature>
<comment type="caution">
    <text evidence="3">The sequence shown here is derived from an EMBL/GenBank/DDBJ whole genome shotgun (WGS) entry which is preliminary data.</text>
</comment>
<evidence type="ECO:0000259" key="2">
    <source>
        <dbReference type="PROSITE" id="PS50035"/>
    </source>
</evidence>
<dbReference type="EMBL" id="SRLE01000005">
    <property type="protein sequence ID" value="TGD74812.1"/>
    <property type="molecule type" value="Genomic_DNA"/>
</dbReference>
<dbReference type="SMART" id="SM00155">
    <property type="entry name" value="PLDc"/>
    <property type="match status" value="2"/>
</dbReference>
<dbReference type="PROSITE" id="PS50035">
    <property type="entry name" value="PLD"/>
    <property type="match status" value="2"/>
</dbReference>
<dbReference type="PANTHER" id="PTHR21248">
    <property type="entry name" value="CARDIOLIPIN SYNTHASE"/>
    <property type="match status" value="1"/>
</dbReference>
<organism evidence="3 4">
    <name type="scientific">Mangrovimicrobium sediminis</name>
    <dbReference type="NCBI Taxonomy" id="2562682"/>
    <lineage>
        <taxon>Bacteria</taxon>
        <taxon>Pseudomonadati</taxon>
        <taxon>Pseudomonadota</taxon>
        <taxon>Gammaproteobacteria</taxon>
        <taxon>Cellvibrionales</taxon>
        <taxon>Halieaceae</taxon>
        <taxon>Mangrovimicrobium</taxon>
    </lineage>
</organism>
<dbReference type="InterPro" id="IPR025202">
    <property type="entry name" value="PLD-like_dom"/>
</dbReference>
<gene>
    <name evidence="3" type="ORF">E4634_06330</name>
</gene>
<keyword evidence="1" id="KW-0732">Signal</keyword>
<dbReference type="RefSeq" id="WP_135441929.1">
    <property type="nucleotide sequence ID" value="NZ_SRLE01000005.1"/>
</dbReference>
<keyword evidence="4" id="KW-1185">Reference proteome</keyword>
<dbReference type="SUPFAM" id="SSF56024">
    <property type="entry name" value="Phospholipase D/nuclease"/>
    <property type="match status" value="2"/>
</dbReference>
<evidence type="ECO:0000256" key="1">
    <source>
        <dbReference type="SAM" id="SignalP"/>
    </source>
</evidence>
<dbReference type="GO" id="GO:0032049">
    <property type="term" value="P:cardiolipin biosynthetic process"/>
    <property type="evidence" value="ECO:0007669"/>
    <property type="project" value="UniProtKB-ARBA"/>
</dbReference>
<dbReference type="Proteomes" id="UP000298050">
    <property type="component" value="Unassembled WGS sequence"/>
</dbReference>
<dbReference type="Pfam" id="PF13091">
    <property type="entry name" value="PLDc_2"/>
    <property type="match status" value="2"/>
</dbReference>
<accession>A0A4Z0M581</accession>
<protein>
    <submittedName>
        <fullName evidence="3">Phospholipase D family protein</fullName>
    </submittedName>
</protein>
<reference evidence="3 4" key="1">
    <citation type="submission" date="2019-04" db="EMBL/GenBank/DDBJ databases">
        <title>Taxonomy of novel Haliea sp. from mangrove soil of West Coast of India.</title>
        <authorList>
            <person name="Verma A."/>
            <person name="Kumar P."/>
            <person name="Krishnamurthi S."/>
        </authorList>
    </citation>
    <scope>NUCLEOTIDE SEQUENCE [LARGE SCALE GENOMIC DNA]</scope>
    <source>
        <strain evidence="3 4">SAOS-164</strain>
    </source>
</reference>
<dbReference type="OrthoDB" id="9814092at2"/>